<dbReference type="Gene3D" id="1.10.10.10">
    <property type="entry name" value="Winged helix-like DNA-binding domain superfamily/Winged helix DNA-binding domain"/>
    <property type="match status" value="1"/>
</dbReference>
<dbReference type="PROSITE" id="PS50949">
    <property type="entry name" value="HTH_GNTR"/>
    <property type="match status" value="1"/>
</dbReference>
<keyword evidence="3" id="KW-0804">Transcription</keyword>
<evidence type="ECO:0000256" key="2">
    <source>
        <dbReference type="ARBA" id="ARBA00023125"/>
    </source>
</evidence>
<dbReference type="InterPro" id="IPR050679">
    <property type="entry name" value="Bact_HTH_transcr_reg"/>
</dbReference>
<dbReference type="Pfam" id="PF00392">
    <property type="entry name" value="GntR"/>
    <property type="match status" value="1"/>
</dbReference>
<keyword evidence="2" id="KW-0238">DNA-binding</keyword>
<dbReference type="GO" id="GO:0045892">
    <property type="term" value="P:negative regulation of DNA-templated transcription"/>
    <property type="evidence" value="ECO:0007669"/>
    <property type="project" value="TreeGrafter"/>
</dbReference>
<reference evidence="5 6" key="1">
    <citation type="submission" date="2017-10" db="EMBL/GenBank/DDBJ databases">
        <title>Draft genome of actinobacteria isolated from guarana (Paullinia cupana (Mart.) Ducke.</title>
        <authorList>
            <person name="Siqueira K.A."/>
            <person name="Liotti R.G."/>
            <person name="Mendes T.A."/>
            <person name="Soares M.A."/>
        </authorList>
    </citation>
    <scope>NUCLEOTIDE SEQUENCE [LARGE SCALE GENOMIC DNA]</scope>
    <source>
        <strain evidence="5 6">199</strain>
    </source>
</reference>
<proteinExistence type="predicted"/>
<dbReference type="GO" id="GO:0003700">
    <property type="term" value="F:DNA-binding transcription factor activity"/>
    <property type="evidence" value="ECO:0007669"/>
    <property type="project" value="InterPro"/>
</dbReference>
<keyword evidence="6" id="KW-1185">Reference proteome</keyword>
<dbReference type="Proteomes" id="UP000276379">
    <property type="component" value="Unassembled WGS sequence"/>
</dbReference>
<evidence type="ECO:0000313" key="6">
    <source>
        <dbReference type="Proteomes" id="UP000276379"/>
    </source>
</evidence>
<evidence type="ECO:0000256" key="1">
    <source>
        <dbReference type="ARBA" id="ARBA00023015"/>
    </source>
</evidence>
<dbReference type="Pfam" id="PF07702">
    <property type="entry name" value="UTRA"/>
    <property type="match status" value="1"/>
</dbReference>
<dbReference type="PANTHER" id="PTHR44846:SF17">
    <property type="entry name" value="GNTR-FAMILY TRANSCRIPTIONAL REGULATOR"/>
    <property type="match status" value="1"/>
</dbReference>
<dbReference type="InterPro" id="IPR028978">
    <property type="entry name" value="Chorismate_lyase_/UTRA_dom_sf"/>
</dbReference>
<dbReference type="GO" id="GO:0003677">
    <property type="term" value="F:DNA binding"/>
    <property type="evidence" value="ECO:0007669"/>
    <property type="project" value="UniProtKB-KW"/>
</dbReference>
<protein>
    <recommendedName>
        <fullName evidence="4">HTH gntR-type domain-containing protein</fullName>
    </recommendedName>
</protein>
<dbReference type="InterPro" id="IPR036390">
    <property type="entry name" value="WH_DNA-bd_sf"/>
</dbReference>
<dbReference type="EMBL" id="PDES01000028">
    <property type="protein sequence ID" value="RRQ77557.1"/>
    <property type="molecule type" value="Genomic_DNA"/>
</dbReference>
<evidence type="ECO:0000256" key="3">
    <source>
        <dbReference type="ARBA" id="ARBA00023163"/>
    </source>
</evidence>
<dbReference type="SUPFAM" id="SSF46785">
    <property type="entry name" value="Winged helix' DNA-binding domain"/>
    <property type="match status" value="1"/>
</dbReference>
<name>A0A426RVQ9_9ACTN</name>
<dbReference type="InterPro" id="IPR036388">
    <property type="entry name" value="WH-like_DNA-bd_sf"/>
</dbReference>
<feature type="domain" description="HTH gntR-type" evidence="4">
    <location>
        <begin position="1"/>
        <end position="68"/>
    </location>
</feature>
<gene>
    <name evidence="5" type="ORF">CQW44_37560</name>
</gene>
<dbReference type="Gene3D" id="3.40.1410.10">
    <property type="entry name" value="Chorismate lyase-like"/>
    <property type="match status" value="1"/>
</dbReference>
<dbReference type="SUPFAM" id="SSF64288">
    <property type="entry name" value="Chorismate lyase-like"/>
    <property type="match status" value="1"/>
</dbReference>
<evidence type="ECO:0000313" key="5">
    <source>
        <dbReference type="EMBL" id="RRQ77557.1"/>
    </source>
</evidence>
<dbReference type="InterPro" id="IPR000524">
    <property type="entry name" value="Tscrpt_reg_HTH_GntR"/>
</dbReference>
<dbReference type="InterPro" id="IPR011663">
    <property type="entry name" value="UTRA"/>
</dbReference>
<dbReference type="RefSeq" id="WP_125215300.1">
    <property type="nucleotide sequence ID" value="NZ_PDES01000028.1"/>
</dbReference>
<dbReference type="AlphaFoldDB" id="A0A426RVQ9"/>
<dbReference type="SMART" id="SM00345">
    <property type="entry name" value="HTH_GNTR"/>
    <property type="match status" value="1"/>
</dbReference>
<organism evidence="5 6">
    <name type="scientific">Streptomyces griseofuscus</name>
    <dbReference type="NCBI Taxonomy" id="146922"/>
    <lineage>
        <taxon>Bacteria</taxon>
        <taxon>Bacillati</taxon>
        <taxon>Actinomycetota</taxon>
        <taxon>Actinomycetes</taxon>
        <taxon>Kitasatosporales</taxon>
        <taxon>Streptomycetaceae</taxon>
        <taxon>Streptomyces</taxon>
    </lineage>
</organism>
<comment type="caution">
    <text evidence="5">The sequence shown here is derived from an EMBL/GenBank/DDBJ whole genome shotgun (WGS) entry which is preliminary data.</text>
</comment>
<accession>A0A426RVQ9</accession>
<evidence type="ECO:0000259" key="4">
    <source>
        <dbReference type="PROSITE" id="PS50949"/>
    </source>
</evidence>
<keyword evidence="1" id="KW-0805">Transcription regulation</keyword>
<dbReference type="PRINTS" id="PR00035">
    <property type="entry name" value="HTHGNTR"/>
</dbReference>
<sequence>MNANGIATDIRQKIAAGEHRYGTRLPSVRDLAEQYGVSQQTAAAAYATLAALGLVRTERGSGTIVTAGPSADAHLGTFTPPDLAVATAWKPTRQEGQASEETTLVRQTAASKAMEAWGISEGDQVVERTRIRSVDGVPVQHKLTVMPYELAARRPDGYDGIPPMLAPVGAEPVRPPQGVRVADWLGWDVVGTSCVITTEPMDQAACDAFKVPEGTPGYRIVAVTKDSAGGTVSVTVTTAPLHHRVTLDIVG</sequence>
<dbReference type="PANTHER" id="PTHR44846">
    <property type="entry name" value="MANNOSYL-D-GLYCERATE TRANSPORT/METABOLISM SYSTEM REPRESSOR MNGR-RELATED"/>
    <property type="match status" value="1"/>
</dbReference>